<sequence length="83" mass="9101">MSLSVCPCFVVRSLRSLLVAKAWRRPRAATERGVFVLGAACCVCCKDTPRFCSRAALWRAGNFVVTSLEGNARKSERASGRVH</sequence>
<keyword evidence="2" id="KW-1185">Reference proteome</keyword>
<name>A0A6A6B0U5_9PEZI</name>
<reference evidence="1" key="1">
    <citation type="journal article" date="2020" name="Stud. Mycol.">
        <title>101 Dothideomycetes genomes: a test case for predicting lifestyles and emergence of pathogens.</title>
        <authorList>
            <person name="Haridas S."/>
            <person name="Albert R."/>
            <person name="Binder M."/>
            <person name="Bloem J."/>
            <person name="Labutti K."/>
            <person name="Salamov A."/>
            <person name="Andreopoulos B."/>
            <person name="Baker S."/>
            <person name="Barry K."/>
            <person name="Bills G."/>
            <person name="Bluhm B."/>
            <person name="Cannon C."/>
            <person name="Castanera R."/>
            <person name="Culley D."/>
            <person name="Daum C."/>
            <person name="Ezra D."/>
            <person name="Gonzalez J."/>
            <person name="Henrissat B."/>
            <person name="Kuo A."/>
            <person name="Liang C."/>
            <person name="Lipzen A."/>
            <person name="Lutzoni F."/>
            <person name="Magnuson J."/>
            <person name="Mondo S."/>
            <person name="Nolan M."/>
            <person name="Ohm R."/>
            <person name="Pangilinan J."/>
            <person name="Park H.-J."/>
            <person name="Ramirez L."/>
            <person name="Alfaro M."/>
            <person name="Sun H."/>
            <person name="Tritt A."/>
            <person name="Yoshinaga Y."/>
            <person name="Zwiers L.-H."/>
            <person name="Turgeon B."/>
            <person name="Goodwin S."/>
            <person name="Spatafora J."/>
            <person name="Crous P."/>
            <person name="Grigoriev I."/>
        </authorList>
    </citation>
    <scope>NUCLEOTIDE SEQUENCE</scope>
    <source>
        <strain evidence="1">CBS 121167</strain>
    </source>
</reference>
<dbReference type="EMBL" id="ML995511">
    <property type="protein sequence ID" value="KAF2136844.1"/>
    <property type="molecule type" value="Genomic_DNA"/>
</dbReference>
<evidence type="ECO:0000313" key="2">
    <source>
        <dbReference type="Proteomes" id="UP000799438"/>
    </source>
</evidence>
<dbReference type="GeneID" id="54298796"/>
<accession>A0A6A6B0U5</accession>
<dbReference type="Proteomes" id="UP000799438">
    <property type="component" value="Unassembled WGS sequence"/>
</dbReference>
<proteinExistence type="predicted"/>
<dbReference type="RefSeq" id="XP_033392562.1">
    <property type="nucleotide sequence ID" value="XM_033541300.1"/>
</dbReference>
<gene>
    <name evidence="1" type="ORF">K452DRAFT_292066</name>
</gene>
<protein>
    <submittedName>
        <fullName evidence="1">Uncharacterized protein</fullName>
    </submittedName>
</protein>
<organism evidence="1 2">
    <name type="scientific">Aplosporella prunicola CBS 121167</name>
    <dbReference type="NCBI Taxonomy" id="1176127"/>
    <lineage>
        <taxon>Eukaryota</taxon>
        <taxon>Fungi</taxon>
        <taxon>Dikarya</taxon>
        <taxon>Ascomycota</taxon>
        <taxon>Pezizomycotina</taxon>
        <taxon>Dothideomycetes</taxon>
        <taxon>Dothideomycetes incertae sedis</taxon>
        <taxon>Botryosphaeriales</taxon>
        <taxon>Aplosporellaceae</taxon>
        <taxon>Aplosporella</taxon>
    </lineage>
</organism>
<dbReference type="AlphaFoldDB" id="A0A6A6B0U5"/>
<dbReference type="OrthoDB" id="3877279at2759"/>
<evidence type="ECO:0000313" key="1">
    <source>
        <dbReference type="EMBL" id="KAF2136844.1"/>
    </source>
</evidence>